<reference evidence="8" key="1">
    <citation type="submission" date="2025-08" db="UniProtKB">
        <authorList>
            <consortium name="RefSeq"/>
        </authorList>
    </citation>
    <scope>IDENTIFICATION</scope>
    <source>
        <tissue evidence="8">Testes</tissue>
    </source>
</reference>
<feature type="domain" description="Ig-like" evidence="6">
    <location>
        <begin position="714"/>
        <end position="800"/>
    </location>
</feature>
<dbReference type="SMART" id="SM00409">
    <property type="entry name" value="IG"/>
    <property type="match status" value="8"/>
</dbReference>
<feature type="domain" description="Ig-like" evidence="6">
    <location>
        <begin position="469"/>
        <end position="549"/>
    </location>
</feature>
<feature type="non-terminal residue" evidence="8">
    <location>
        <position position="816"/>
    </location>
</feature>
<feature type="domain" description="Ig-like" evidence="6">
    <location>
        <begin position="211"/>
        <end position="296"/>
    </location>
</feature>
<evidence type="ECO:0000256" key="2">
    <source>
        <dbReference type="ARBA" id="ARBA00023136"/>
    </source>
</evidence>
<dbReference type="InterPro" id="IPR007110">
    <property type="entry name" value="Ig-like_dom"/>
</dbReference>
<sequence length="816" mass="91070">MALKEITSKGYLVNRCVMKIASILAANKSECSVQKNVIITGEEVEFYCTIDLNNDAPGDLVWYADNIEYARSSNRPSTWTATLNKTHNGVEFYCRFEHYTLSPKQWDSTACEENIIIAVQYSPDVSIEDISNWRVIQGDKYMAKCVIDANPLGIIEWFQPSGNSISDADLILDNVERWNEGKYTCRGTNTLYTNETRFDSETIYLSVEFEPELTTVITGNYASDMGEVVEGGSMQILCLVNESNPSADSVQWHTFLSDSQWLNLTDVKREQSGNYTCEARNTFWNNKTGIDFPEITVSNSTEWTAVEKRNYLSVCKVSANPTANVEWKYKGQTVGNGELLELTDVHRTMDGEYICHANNMLWNGQHRMNTGSIHLDVQYPPTVEISLKTVFEVGDNVTLNCSVVEANPMTDNITWFRNDQAVHYSAVYTLYNITRDDKGEYECRATNIYFDNSMGIGSNTTTLIIHHEPAVVISSHNNGKVIEGHDYTATCSADAEPQATMTWIYPDGTEFNNGNLLLSAIDINSNGTYTCVAENQLGKDMKSIYVDVQYPPTVFVVPDLTCEESDTVTLTCIVTDSNPPVETIQWFKNDGLVHSDGTYTFDNITRNNAGEYNCTATNTYFDDNPPTVSIEPDITCKEGDTVTLVCNVTNSNPDVDTIKWLMNGVPVHSDGLYTFDRINRNNSGQYICTATNTYFDGSSGVDNSITNIDVHYQPIIKGLIETEFNVGQDVDLVCTIDANPHIKEETISWQKVNGDSITKNVVISSPDGNIVNTTLTINDVTENDSGQYKCLAKSEFDDVDHVIILKVTSTNTGAKK</sequence>
<dbReference type="SUPFAM" id="SSF48726">
    <property type="entry name" value="Immunoglobulin"/>
    <property type="match status" value="7"/>
</dbReference>
<feature type="domain" description="Ig-like" evidence="6">
    <location>
        <begin position="315"/>
        <end position="374"/>
    </location>
</feature>
<dbReference type="Pfam" id="PF13927">
    <property type="entry name" value="Ig_3"/>
    <property type="match status" value="5"/>
</dbReference>
<feature type="domain" description="Ig-like" evidence="6">
    <location>
        <begin position="380"/>
        <end position="462"/>
    </location>
</feature>
<dbReference type="PROSITE" id="PS50835">
    <property type="entry name" value="IG_LIKE"/>
    <property type="match status" value="8"/>
</dbReference>
<keyword evidence="2" id="KW-0472">Membrane</keyword>
<dbReference type="InterPro" id="IPR003599">
    <property type="entry name" value="Ig_sub"/>
</dbReference>
<feature type="domain" description="Ig-like" evidence="6">
    <location>
        <begin position="123"/>
        <end position="204"/>
    </location>
</feature>
<accession>A0ABM0LYN4</accession>
<dbReference type="InterPro" id="IPR003598">
    <property type="entry name" value="Ig_sub2"/>
</dbReference>
<evidence type="ECO:0000256" key="1">
    <source>
        <dbReference type="ARBA" id="ARBA00004479"/>
    </source>
</evidence>
<dbReference type="GeneID" id="102804231"/>
<evidence type="ECO:0000256" key="3">
    <source>
        <dbReference type="ARBA" id="ARBA00023157"/>
    </source>
</evidence>
<dbReference type="PANTHER" id="PTHR11640">
    <property type="entry name" value="NEPHRIN"/>
    <property type="match status" value="1"/>
</dbReference>
<organism evidence="7 8">
    <name type="scientific">Saccoglossus kowalevskii</name>
    <name type="common">Acorn worm</name>
    <dbReference type="NCBI Taxonomy" id="10224"/>
    <lineage>
        <taxon>Eukaryota</taxon>
        <taxon>Metazoa</taxon>
        <taxon>Hemichordata</taxon>
        <taxon>Enteropneusta</taxon>
        <taxon>Harrimaniidae</taxon>
        <taxon>Saccoglossus</taxon>
    </lineage>
</organism>
<dbReference type="InterPro" id="IPR036179">
    <property type="entry name" value="Ig-like_dom_sf"/>
</dbReference>
<proteinExistence type="predicted"/>
<keyword evidence="5" id="KW-0393">Immunoglobulin domain</keyword>
<keyword evidence="3" id="KW-1015">Disulfide bond</keyword>
<comment type="subcellular location">
    <subcellularLocation>
        <location evidence="1">Membrane</location>
        <topology evidence="1">Single-pass type I membrane protein</topology>
    </subcellularLocation>
</comment>
<dbReference type="InterPro" id="IPR013098">
    <property type="entry name" value="Ig_I-set"/>
</dbReference>
<dbReference type="InterPro" id="IPR051275">
    <property type="entry name" value="Cell_adhesion_signaling"/>
</dbReference>
<evidence type="ECO:0000259" key="6">
    <source>
        <dbReference type="PROSITE" id="PS50835"/>
    </source>
</evidence>
<keyword evidence="4" id="KW-0325">Glycoprotein</keyword>
<dbReference type="InterPro" id="IPR013783">
    <property type="entry name" value="Ig-like_fold"/>
</dbReference>
<dbReference type="RefSeq" id="XP_006812875.1">
    <property type="nucleotide sequence ID" value="XM_006812812.1"/>
</dbReference>
<dbReference type="CDD" id="cd00096">
    <property type="entry name" value="Ig"/>
    <property type="match status" value="1"/>
</dbReference>
<evidence type="ECO:0000313" key="8">
    <source>
        <dbReference type="RefSeq" id="XP_006812875.1"/>
    </source>
</evidence>
<feature type="domain" description="Ig-like" evidence="6">
    <location>
        <begin position="638"/>
        <end position="706"/>
    </location>
</feature>
<dbReference type="SMART" id="SM00408">
    <property type="entry name" value="IGc2"/>
    <property type="match status" value="8"/>
</dbReference>
<dbReference type="PANTHER" id="PTHR11640:SF158">
    <property type="entry name" value="V-SET AND IMMUNOGLOBULIN DOMAIN-CONTAINING PROTEIN 10-LIKE 2"/>
    <property type="match status" value="1"/>
</dbReference>
<feature type="domain" description="Ig-like" evidence="6">
    <location>
        <begin position="552"/>
        <end position="635"/>
    </location>
</feature>
<gene>
    <name evidence="8" type="primary">LOC102804231</name>
</gene>
<dbReference type="Pfam" id="PF07679">
    <property type="entry name" value="I-set"/>
    <property type="match status" value="1"/>
</dbReference>
<name>A0ABM0LYN4_SACKO</name>
<evidence type="ECO:0000256" key="5">
    <source>
        <dbReference type="ARBA" id="ARBA00023319"/>
    </source>
</evidence>
<dbReference type="Proteomes" id="UP000694865">
    <property type="component" value="Unplaced"/>
</dbReference>
<evidence type="ECO:0000256" key="4">
    <source>
        <dbReference type="ARBA" id="ARBA00023180"/>
    </source>
</evidence>
<dbReference type="Gene3D" id="2.60.40.10">
    <property type="entry name" value="Immunoglobulins"/>
    <property type="match status" value="8"/>
</dbReference>
<protein>
    <submittedName>
        <fullName evidence="8">Hemicentin-1-like</fullName>
    </submittedName>
</protein>
<evidence type="ECO:0000313" key="7">
    <source>
        <dbReference type="Proteomes" id="UP000694865"/>
    </source>
</evidence>
<keyword evidence="7" id="KW-1185">Reference proteome</keyword>